<dbReference type="CDD" id="cd09487">
    <property type="entry name" value="SAM_superfamily"/>
    <property type="match status" value="1"/>
</dbReference>
<evidence type="ECO:0000313" key="6">
    <source>
        <dbReference type="EMBL" id="ORY92292.1"/>
    </source>
</evidence>
<dbReference type="InterPro" id="IPR009071">
    <property type="entry name" value="HMG_box_dom"/>
</dbReference>
<dbReference type="OMA" id="MYEDSAS"/>
<gene>
    <name evidence="6" type="ORF">BCR43DRAFT_446145</name>
</gene>
<dbReference type="PROSITE" id="PS50118">
    <property type="entry name" value="HMG_BOX_2"/>
    <property type="match status" value="1"/>
</dbReference>
<dbReference type="InterPro" id="IPR001660">
    <property type="entry name" value="SAM"/>
</dbReference>
<dbReference type="AlphaFoldDB" id="A0A1X2H3A9"/>
<dbReference type="Pfam" id="PF00505">
    <property type="entry name" value="HMG_box"/>
    <property type="match status" value="1"/>
</dbReference>
<dbReference type="OrthoDB" id="1919336at2759"/>
<sequence length="391" mass="43425">MTTSVQTAGQASPTIQPSQLQQQQTPAAASTVDDDQKQEQPPTQEKHLPPDTNAIATISNKLPPPAADITSLSATSSDPDAPSDSVSYDDQYEGHREVKQLLESCRLLQYLDTFLNEGFDSLRSVMEVTEDDMIAMKVKRGHRRLIQREIATAKGIPRHQPLVITTISRTGSAKQRSNSSDMVSDTLPTSTTPSSSTSVKGKQPTTQQQRAAAFNHNISTEAKPVGLPNQAASGSSNDDDEEDEEDMYEDSASSRSHSGNSKMMMMPPKRRYRRHPKPDKNAPVKPPSAYIMFSNSARTQLKDQNLSFAELAKVVGDKWKNLSMAEKQAYEHAAAEAKNEYLISLEHYRKTPEYKKYQIYLRDFRNKQDAANRLAANSIRKRSKAIASPSR</sequence>
<comment type="caution">
    <text evidence="6">The sequence shown here is derived from an EMBL/GenBank/DDBJ whole genome shotgun (WGS) entry which is preliminary data.</text>
</comment>
<dbReference type="Pfam" id="PF00536">
    <property type="entry name" value="SAM_1"/>
    <property type="match status" value="1"/>
</dbReference>
<name>A0A1X2H3A9_SYNRA</name>
<dbReference type="InterPro" id="IPR051965">
    <property type="entry name" value="ChromReg_NeuronalGeneExpr"/>
</dbReference>
<dbReference type="Proteomes" id="UP000242180">
    <property type="component" value="Unassembled WGS sequence"/>
</dbReference>
<dbReference type="GO" id="GO:0010468">
    <property type="term" value="P:regulation of gene expression"/>
    <property type="evidence" value="ECO:0007669"/>
    <property type="project" value="TreeGrafter"/>
</dbReference>
<feature type="compositionally biased region" description="Polar residues" evidence="4">
    <location>
        <begin position="1"/>
        <end position="11"/>
    </location>
</feature>
<feature type="compositionally biased region" description="Polar residues" evidence="4">
    <location>
        <begin position="199"/>
        <end position="220"/>
    </location>
</feature>
<dbReference type="InterPro" id="IPR013761">
    <property type="entry name" value="SAM/pointed_sf"/>
</dbReference>
<dbReference type="Gene3D" id="1.10.150.50">
    <property type="entry name" value="Transcription Factor, Ets-1"/>
    <property type="match status" value="1"/>
</dbReference>
<feature type="region of interest" description="Disordered" evidence="4">
    <location>
        <begin position="161"/>
        <end position="287"/>
    </location>
</feature>
<feature type="compositionally biased region" description="Low complexity" evidence="4">
    <location>
        <begin position="186"/>
        <end position="198"/>
    </location>
</feature>
<dbReference type="SMART" id="SM00454">
    <property type="entry name" value="SAM"/>
    <property type="match status" value="1"/>
</dbReference>
<feature type="DNA-binding region" description="HMG box" evidence="3">
    <location>
        <begin position="283"/>
        <end position="349"/>
    </location>
</feature>
<dbReference type="InParanoid" id="A0A1X2H3A9"/>
<dbReference type="SMART" id="SM00398">
    <property type="entry name" value="HMG"/>
    <property type="match status" value="1"/>
</dbReference>
<reference evidence="6 7" key="1">
    <citation type="submission" date="2016-07" db="EMBL/GenBank/DDBJ databases">
        <title>Pervasive Adenine N6-methylation of Active Genes in Fungi.</title>
        <authorList>
            <consortium name="DOE Joint Genome Institute"/>
            <person name="Mondo S.J."/>
            <person name="Dannebaum R.O."/>
            <person name="Kuo R.C."/>
            <person name="Labutti K."/>
            <person name="Haridas S."/>
            <person name="Kuo A."/>
            <person name="Salamov A."/>
            <person name="Ahrendt S.R."/>
            <person name="Lipzen A."/>
            <person name="Sullivan W."/>
            <person name="Andreopoulos W.B."/>
            <person name="Clum A."/>
            <person name="Lindquist E."/>
            <person name="Daum C."/>
            <person name="Ramamoorthy G.K."/>
            <person name="Gryganskyi A."/>
            <person name="Culley D."/>
            <person name="Magnuson J.K."/>
            <person name="James T.Y."/>
            <person name="O'Malley M.A."/>
            <person name="Stajich J.E."/>
            <person name="Spatafora J.W."/>
            <person name="Visel A."/>
            <person name="Grigoriev I.V."/>
        </authorList>
    </citation>
    <scope>NUCLEOTIDE SEQUENCE [LARGE SCALE GENOMIC DNA]</scope>
    <source>
        <strain evidence="6 7">NRRL 2496</strain>
    </source>
</reference>
<feature type="compositionally biased region" description="Low complexity" evidence="4">
    <location>
        <begin position="70"/>
        <end position="89"/>
    </location>
</feature>
<dbReference type="STRING" id="13706.A0A1X2H3A9"/>
<organism evidence="6 7">
    <name type="scientific">Syncephalastrum racemosum</name>
    <name type="common">Filamentous fungus</name>
    <dbReference type="NCBI Taxonomy" id="13706"/>
    <lineage>
        <taxon>Eukaryota</taxon>
        <taxon>Fungi</taxon>
        <taxon>Fungi incertae sedis</taxon>
        <taxon>Mucoromycota</taxon>
        <taxon>Mucoromycotina</taxon>
        <taxon>Mucoromycetes</taxon>
        <taxon>Mucorales</taxon>
        <taxon>Syncephalastraceae</taxon>
        <taxon>Syncephalastrum</taxon>
    </lineage>
</organism>
<dbReference type="GO" id="GO:0005634">
    <property type="term" value="C:nucleus"/>
    <property type="evidence" value="ECO:0007669"/>
    <property type="project" value="UniProtKB-UniRule"/>
</dbReference>
<dbReference type="PANTHER" id="PTHR46040">
    <property type="entry name" value="HIGH MOBILITY GROUP PROTEIN 2"/>
    <property type="match status" value="1"/>
</dbReference>
<evidence type="ECO:0000256" key="2">
    <source>
        <dbReference type="ARBA" id="ARBA00023242"/>
    </source>
</evidence>
<accession>A0A1X2H3A9</accession>
<dbReference type="InterPro" id="IPR036910">
    <property type="entry name" value="HMG_box_dom_sf"/>
</dbReference>
<keyword evidence="7" id="KW-1185">Reference proteome</keyword>
<protein>
    <recommendedName>
        <fullName evidence="5">HMG box domain-containing protein</fullName>
    </recommendedName>
</protein>
<evidence type="ECO:0000256" key="1">
    <source>
        <dbReference type="ARBA" id="ARBA00023125"/>
    </source>
</evidence>
<feature type="compositionally biased region" description="Basic and acidic residues" evidence="4">
    <location>
        <begin position="34"/>
        <end position="49"/>
    </location>
</feature>
<evidence type="ECO:0000313" key="7">
    <source>
        <dbReference type="Proteomes" id="UP000242180"/>
    </source>
</evidence>
<dbReference type="EMBL" id="MCGN01000010">
    <property type="protein sequence ID" value="ORY92292.1"/>
    <property type="molecule type" value="Genomic_DNA"/>
</dbReference>
<dbReference type="Gene3D" id="1.10.30.10">
    <property type="entry name" value="High mobility group box domain"/>
    <property type="match status" value="1"/>
</dbReference>
<keyword evidence="1 3" id="KW-0238">DNA-binding</keyword>
<feature type="compositionally biased region" description="Low complexity" evidence="4">
    <location>
        <begin position="12"/>
        <end position="31"/>
    </location>
</feature>
<evidence type="ECO:0000256" key="3">
    <source>
        <dbReference type="PROSITE-ProRule" id="PRU00267"/>
    </source>
</evidence>
<feature type="compositionally biased region" description="Polar residues" evidence="4">
    <location>
        <begin position="163"/>
        <end position="183"/>
    </location>
</feature>
<feature type="compositionally biased region" description="Basic residues" evidence="4">
    <location>
        <begin position="268"/>
        <end position="277"/>
    </location>
</feature>
<dbReference type="GO" id="GO:0003677">
    <property type="term" value="F:DNA binding"/>
    <property type="evidence" value="ECO:0007669"/>
    <property type="project" value="UniProtKB-UniRule"/>
</dbReference>
<keyword evidence="2 3" id="KW-0539">Nucleus</keyword>
<evidence type="ECO:0000256" key="4">
    <source>
        <dbReference type="SAM" id="MobiDB-lite"/>
    </source>
</evidence>
<feature type="compositionally biased region" description="Acidic residues" evidence="4">
    <location>
        <begin position="237"/>
        <end position="249"/>
    </location>
</feature>
<dbReference type="PANTHER" id="PTHR46040:SF3">
    <property type="entry name" value="HIGH MOBILITY GROUP PROTEIN 2"/>
    <property type="match status" value="1"/>
</dbReference>
<proteinExistence type="predicted"/>
<evidence type="ECO:0000259" key="5">
    <source>
        <dbReference type="PROSITE" id="PS50118"/>
    </source>
</evidence>
<dbReference type="SUPFAM" id="SSF47769">
    <property type="entry name" value="SAM/Pointed domain"/>
    <property type="match status" value="1"/>
</dbReference>
<feature type="region of interest" description="Disordered" evidence="4">
    <location>
        <begin position="1"/>
        <end position="89"/>
    </location>
</feature>
<feature type="domain" description="HMG box" evidence="5">
    <location>
        <begin position="283"/>
        <end position="349"/>
    </location>
</feature>
<dbReference type="SUPFAM" id="SSF47095">
    <property type="entry name" value="HMG-box"/>
    <property type="match status" value="1"/>
</dbReference>